<sequence length="289" mass="31429">MQGKKDSDHQKKTPLMQPSPTESHHRVLDSSDTSEPPQNGHLTVNVARERGRRKKRRHGGGLAAKFEVSSSHSGNSTPSSPLSPNSSTPKEIWPSPRDCPETIFSRVSVGKNENKEEVTDPEISIKCYESNCSPSTLEKSHAKVKSNARPTLLPSATFPSAGWRAPGATTPTFLASTSPIAPHARAPGSNLNKEKMIKEVEDDVLGSEFTYDIWGNHFSGPLVSKRKIPLSKVSDASEGDSKSFFARDPQSLMMMSSVQSEFPGRKLPLSMCAGCKLPSNDVSCLNQMD</sequence>
<evidence type="ECO:0000313" key="3">
    <source>
        <dbReference type="Proteomes" id="UP001085076"/>
    </source>
</evidence>
<dbReference type="PANTHER" id="PTHR22050">
    <property type="entry name" value="RW1 PROTEIN HOMOLOG"/>
    <property type="match status" value="1"/>
</dbReference>
<feature type="compositionally biased region" description="Low complexity" evidence="1">
    <location>
        <begin position="63"/>
        <end position="89"/>
    </location>
</feature>
<dbReference type="AlphaFoldDB" id="A0A9D5CY34"/>
<accession>A0A9D5CY34</accession>
<dbReference type="InterPro" id="IPR039877">
    <property type="entry name" value="TMEM131-like"/>
</dbReference>
<dbReference type="GO" id="GO:0016020">
    <property type="term" value="C:membrane"/>
    <property type="evidence" value="ECO:0007669"/>
    <property type="project" value="TreeGrafter"/>
</dbReference>
<feature type="compositionally biased region" description="Basic and acidic residues" evidence="1">
    <location>
        <begin position="1"/>
        <end position="11"/>
    </location>
</feature>
<reference evidence="2" key="1">
    <citation type="submission" date="2021-03" db="EMBL/GenBank/DDBJ databases">
        <authorList>
            <person name="Li Z."/>
            <person name="Yang C."/>
        </authorList>
    </citation>
    <scope>NUCLEOTIDE SEQUENCE</scope>
    <source>
        <strain evidence="2">Dzin_1.0</strain>
        <tissue evidence="2">Leaf</tissue>
    </source>
</reference>
<feature type="compositionally biased region" description="Polar residues" evidence="1">
    <location>
        <begin position="30"/>
        <end position="42"/>
    </location>
</feature>
<gene>
    <name evidence="2" type="ORF">J5N97_009733</name>
</gene>
<proteinExistence type="predicted"/>
<organism evidence="2 3">
    <name type="scientific">Dioscorea zingiberensis</name>
    <dbReference type="NCBI Taxonomy" id="325984"/>
    <lineage>
        <taxon>Eukaryota</taxon>
        <taxon>Viridiplantae</taxon>
        <taxon>Streptophyta</taxon>
        <taxon>Embryophyta</taxon>
        <taxon>Tracheophyta</taxon>
        <taxon>Spermatophyta</taxon>
        <taxon>Magnoliopsida</taxon>
        <taxon>Liliopsida</taxon>
        <taxon>Dioscoreales</taxon>
        <taxon>Dioscoreaceae</taxon>
        <taxon>Dioscorea</taxon>
    </lineage>
</organism>
<evidence type="ECO:0000313" key="2">
    <source>
        <dbReference type="EMBL" id="KAJ0981478.1"/>
    </source>
</evidence>
<name>A0A9D5CY34_9LILI</name>
<protein>
    <submittedName>
        <fullName evidence="2">Uncharacterized protein</fullName>
    </submittedName>
</protein>
<comment type="caution">
    <text evidence="2">The sequence shown here is derived from an EMBL/GenBank/DDBJ whole genome shotgun (WGS) entry which is preliminary data.</text>
</comment>
<feature type="region of interest" description="Disordered" evidence="1">
    <location>
        <begin position="1"/>
        <end position="99"/>
    </location>
</feature>
<reference evidence="2" key="2">
    <citation type="journal article" date="2022" name="Hortic Res">
        <title>The genome of Dioscorea zingiberensis sheds light on the biosynthesis, origin and evolution of the medicinally important diosgenin saponins.</title>
        <authorList>
            <person name="Li Y."/>
            <person name="Tan C."/>
            <person name="Li Z."/>
            <person name="Guo J."/>
            <person name="Li S."/>
            <person name="Chen X."/>
            <person name="Wang C."/>
            <person name="Dai X."/>
            <person name="Yang H."/>
            <person name="Song W."/>
            <person name="Hou L."/>
            <person name="Xu J."/>
            <person name="Tong Z."/>
            <person name="Xu A."/>
            <person name="Yuan X."/>
            <person name="Wang W."/>
            <person name="Yang Q."/>
            <person name="Chen L."/>
            <person name="Sun Z."/>
            <person name="Wang K."/>
            <person name="Pan B."/>
            <person name="Chen J."/>
            <person name="Bao Y."/>
            <person name="Liu F."/>
            <person name="Qi X."/>
            <person name="Gang D.R."/>
            <person name="Wen J."/>
            <person name="Li J."/>
        </authorList>
    </citation>
    <scope>NUCLEOTIDE SEQUENCE</scope>
    <source>
        <strain evidence="2">Dzin_1.0</strain>
    </source>
</reference>
<feature type="compositionally biased region" description="Basic residues" evidence="1">
    <location>
        <begin position="50"/>
        <end position="59"/>
    </location>
</feature>
<dbReference type="PANTHER" id="PTHR22050:SF0">
    <property type="entry name" value="TRANSMEMBRANE PROTEIN 131 HOMOLOG"/>
    <property type="match status" value="1"/>
</dbReference>
<dbReference type="OrthoDB" id="168404at2759"/>
<dbReference type="Proteomes" id="UP001085076">
    <property type="component" value="Miscellaneous, Linkage group lg02"/>
</dbReference>
<evidence type="ECO:0000256" key="1">
    <source>
        <dbReference type="SAM" id="MobiDB-lite"/>
    </source>
</evidence>
<keyword evidence="3" id="KW-1185">Reference proteome</keyword>
<dbReference type="EMBL" id="JAGGNH010000002">
    <property type="protein sequence ID" value="KAJ0981478.1"/>
    <property type="molecule type" value="Genomic_DNA"/>
</dbReference>